<reference evidence="4 5" key="1">
    <citation type="submission" date="2020-01" db="EMBL/GenBank/DDBJ databases">
        <title>Sulfitobacter sediminilitoris sp. nov., isolated from a tidal flat.</title>
        <authorList>
            <person name="Park S."/>
            <person name="Yoon J.-H."/>
        </authorList>
    </citation>
    <scope>NUCLEOTIDE SEQUENCE [LARGE SCALE GENOMIC DNA]</scope>
    <source>
        <strain evidence="4 5">JBTF-M27</strain>
    </source>
</reference>
<dbReference type="Proteomes" id="UP000468591">
    <property type="component" value="Unassembled WGS sequence"/>
</dbReference>
<dbReference type="AlphaFoldDB" id="A0A6P0CCF0"/>
<dbReference type="InterPro" id="IPR000182">
    <property type="entry name" value="GNAT_dom"/>
</dbReference>
<dbReference type="RefSeq" id="WP_164352985.1">
    <property type="nucleotide sequence ID" value="NZ_JAABNT010000003.1"/>
</dbReference>
<dbReference type="Pfam" id="PF00583">
    <property type="entry name" value="Acetyltransf_1"/>
    <property type="match status" value="2"/>
</dbReference>
<keyword evidence="5" id="KW-1185">Reference proteome</keyword>
<accession>A0A6P0CCF0</accession>
<dbReference type="PANTHER" id="PTHR43420">
    <property type="entry name" value="ACETYLTRANSFERASE"/>
    <property type="match status" value="1"/>
</dbReference>
<dbReference type="PROSITE" id="PS51186">
    <property type="entry name" value="GNAT"/>
    <property type="match status" value="2"/>
</dbReference>
<dbReference type="InterPro" id="IPR050680">
    <property type="entry name" value="YpeA/RimI_acetyltransf"/>
</dbReference>
<keyword evidence="1 4" id="KW-0808">Transferase</keyword>
<protein>
    <submittedName>
        <fullName evidence="4">GNAT family N-acetyltransferase</fullName>
    </submittedName>
</protein>
<organism evidence="4 5">
    <name type="scientific">Sulfitobacter sediminilitoris</name>
    <dbReference type="NCBI Taxonomy" id="2698830"/>
    <lineage>
        <taxon>Bacteria</taxon>
        <taxon>Pseudomonadati</taxon>
        <taxon>Pseudomonadota</taxon>
        <taxon>Alphaproteobacteria</taxon>
        <taxon>Rhodobacterales</taxon>
        <taxon>Roseobacteraceae</taxon>
        <taxon>Sulfitobacter</taxon>
    </lineage>
</organism>
<gene>
    <name evidence="4" type="ORF">GV827_06525</name>
</gene>
<feature type="domain" description="N-acetyltransferase" evidence="3">
    <location>
        <begin position="153"/>
        <end position="280"/>
    </location>
</feature>
<dbReference type="GO" id="GO:0016747">
    <property type="term" value="F:acyltransferase activity, transferring groups other than amino-acyl groups"/>
    <property type="evidence" value="ECO:0007669"/>
    <property type="project" value="InterPro"/>
</dbReference>
<feature type="domain" description="N-acetyltransferase" evidence="3">
    <location>
        <begin position="4"/>
        <end position="152"/>
    </location>
</feature>
<sequence length="280" mass="30322">MAELQIVRASEVSEAQLRLGMIAGFSGYAAAMQPDEQAFAFMMGQRGLKKEMSWVALSEDRVIAVWLVSVDGGTGYLIASGTDPDFRGQGIARRLAETALRCLRDGRVRRFQTEVMDGNEAAFALYRSLGMEVERELACFDLSGVAASFRGQLAVGPVSWRSIMDETPACRDWSPTWQNNDAAMERVEDGIYCLGVRDADGLAGYAVLLRATGAIAQIAVRPDRRRAGVGRAMIEGLFPVLDGKPLRVLNADASDAGFAAFMTALGAEPMVGQRELACRL</sequence>
<keyword evidence="2" id="KW-0012">Acyltransferase</keyword>
<name>A0A6P0CCF0_9RHOB</name>
<dbReference type="InterPro" id="IPR016181">
    <property type="entry name" value="Acyl_CoA_acyltransferase"/>
</dbReference>
<dbReference type="EMBL" id="JAABNT010000003">
    <property type="protein sequence ID" value="NEK22054.1"/>
    <property type="molecule type" value="Genomic_DNA"/>
</dbReference>
<evidence type="ECO:0000259" key="3">
    <source>
        <dbReference type="PROSITE" id="PS51186"/>
    </source>
</evidence>
<dbReference type="Gene3D" id="3.40.630.30">
    <property type="match status" value="2"/>
</dbReference>
<comment type="caution">
    <text evidence="4">The sequence shown here is derived from an EMBL/GenBank/DDBJ whole genome shotgun (WGS) entry which is preliminary data.</text>
</comment>
<evidence type="ECO:0000313" key="4">
    <source>
        <dbReference type="EMBL" id="NEK22054.1"/>
    </source>
</evidence>
<dbReference type="CDD" id="cd04301">
    <property type="entry name" value="NAT_SF"/>
    <property type="match status" value="2"/>
</dbReference>
<evidence type="ECO:0000256" key="2">
    <source>
        <dbReference type="ARBA" id="ARBA00023315"/>
    </source>
</evidence>
<proteinExistence type="predicted"/>
<evidence type="ECO:0000256" key="1">
    <source>
        <dbReference type="ARBA" id="ARBA00022679"/>
    </source>
</evidence>
<dbReference type="SUPFAM" id="SSF55729">
    <property type="entry name" value="Acyl-CoA N-acyltransferases (Nat)"/>
    <property type="match status" value="2"/>
</dbReference>
<evidence type="ECO:0000313" key="5">
    <source>
        <dbReference type="Proteomes" id="UP000468591"/>
    </source>
</evidence>